<evidence type="ECO:0000256" key="3">
    <source>
        <dbReference type="ARBA" id="ARBA00022989"/>
    </source>
</evidence>
<dbReference type="EMBL" id="LAZR01001659">
    <property type="protein sequence ID" value="KKN41242.1"/>
    <property type="molecule type" value="Genomic_DNA"/>
</dbReference>
<keyword evidence="3 5" id="KW-1133">Transmembrane helix</keyword>
<evidence type="ECO:0008006" key="7">
    <source>
        <dbReference type="Google" id="ProtNLM"/>
    </source>
</evidence>
<feature type="transmembrane region" description="Helical" evidence="5">
    <location>
        <begin position="194"/>
        <end position="219"/>
    </location>
</feature>
<feature type="transmembrane region" description="Helical" evidence="5">
    <location>
        <begin position="152"/>
        <end position="174"/>
    </location>
</feature>
<evidence type="ECO:0000256" key="2">
    <source>
        <dbReference type="ARBA" id="ARBA00022692"/>
    </source>
</evidence>
<comment type="caution">
    <text evidence="6">The sequence shown here is derived from an EMBL/GenBank/DDBJ whole genome shotgun (WGS) entry which is preliminary data.</text>
</comment>
<feature type="transmembrane region" description="Helical" evidence="5">
    <location>
        <begin position="352"/>
        <end position="375"/>
    </location>
</feature>
<feature type="transmembrane region" description="Helical" evidence="5">
    <location>
        <begin position="293"/>
        <end position="311"/>
    </location>
</feature>
<feature type="transmembrane region" description="Helical" evidence="5">
    <location>
        <begin position="381"/>
        <end position="398"/>
    </location>
</feature>
<organism evidence="6">
    <name type="scientific">marine sediment metagenome</name>
    <dbReference type="NCBI Taxonomy" id="412755"/>
    <lineage>
        <taxon>unclassified sequences</taxon>
        <taxon>metagenomes</taxon>
        <taxon>ecological metagenomes</taxon>
    </lineage>
</organism>
<dbReference type="InterPro" id="IPR050598">
    <property type="entry name" value="AminoAcid_Transporter"/>
</dbReference>
<dbReference type="Gene3D" id="1.20.1740.10">
    <property type="entry name" value="Amino acid/polyamine transporter I"/>
    <property type="match status" value="1"/>
</dbReference>
<evidence type="ECO:0000256" key="4">
    <source>
        <dbReference type="ARBA" id="ARBA00023136"/>
    </source>
</evidence>
<feature type="transmembrane region" description="Helical" evidence="5">
    <location>
        <begin position="62"/>
        <end position="81"/>
    </location>
</feature>
<feature type="transmembrane region" description="Helical" evidence="5">
    <location>
        <begin position="317"/>
        <end position="340"/>
    </location>
</feature>
<proteinExistence type="predicted"/>
<dbReference type="PIRSF" id="PIRSF006060">
    <property type="entry name" value="AA_transporter"/>
    <property type="match status" value="1"/>
</dbReference>
<feature type="transmembrane region" description="Helical" evidence="5">
    <location>
        <begin position="120"/>
        <end position="140"/>
    </location>
</feature>
<evidence type="ECO:0000256" key="5">
    <source>
        <dbReference type="SAM" id="Phobius"/>
    </source>
</evidence>
<dbReference type="InterPro" id="IPR002293">
    <property type="entry name" value="AA/rel_permease1"/>
</dbReference>
<evidence type="ECO:0000256" key="1">
    <source>
        <dbReference type="ARBA" id="ARBA00004141"/>
    </source>
</evidence>
<dbReference type="PANTHER" id="PTHR11785:SF512">
    <property type="entry name" value="SOBREMESA, ISOFORM B"/>
    <property type="match status" value="1"/>
</dbReference>
<evidence type="ECO:0000313" key="6">
    <source>
        <dbReference type="EMBL" id="KKN41242.1"/>
    </source>
</evidence>
<comment type="subcellular location">
    <subcellularLocation>
        <location evidence="1">Membrane</location>
        <topology evidence="1">Multi-pass membrane protein</topology>
    </subcellularLocation>
</comment>
<accession>A0A0F9QW78</accession>
<feature type="transmembrane region" description="Helical" evidence="5">
    <location>
        <begin position="93"/>
        <end position="113"/>
    </location>
</feature>
<protein>
    <recommendedName>
        <fullName evidence="7">Amino acid permease/ SLC12A domain-containing protein</fullName>
    </recommendedName>
</protein>
<sequence length="403" mass="43958">MAGAMAYAELGAAMPQTGGQYIYLKEAYGSLSGFLFGWTMFLVYQTGSIAALAVAFAEYFGYFFPILSTNRIIFSTAFTIFNHSFQYSLSAGQIMGIVVIILLSLFNFIGLVLGSIIQNILTILKIGAIVAMVGLGFIIGKGGDIEFHFAPAGFSLSNLIMGFGVAMIAIIWAYDGWNNVNFAAGEIKNPKRNLPLALILGISGITALYIAVNYIYLYALPIDEMIGVTRVAEKVATALFGGIAASLISAAVMISILGSLNGTILTGPRVYYAMAKDSLFFKRVANVHPRFRTPAFSIFLQAVWACLLTLSGTFEQLITYVIFVTMIFYIAATASVFTLRKKYPNLSRPYKTWGYPLVPLLFIIALSVIVINTLINKPVESIAGLSVVVIGIPVYYYWKSKKR</sequence>
<dbReference type="GO" id="GO:0015179">
    <property type="term" value="F:L-amino acid transmembrane transporter activity"/>
    <property type="evidence" value="ECO:0007669"/>
    <property type="project" value="TreeGrafter"/>
</dbReference>
<dbReference type="PANTHER" id="PTHR11785">
    <property type="entry name" value="AMINO ACID TRANSPORTER"/>
    <property type="match status" value="1"/>
</dbReference>
<name>A0A0F9QW78_9ZZZZ</name>
<keyword evidence="4 5" id="KW-0472">Membrane</keyword>
<feature type="transmembrane region" description="Helical" evidence="5">
    <location>
        <begin position="35"/>
        <end position="55"/>
    </location>
</feature>
<keyword evidence="2 5" id="KW-0812">Transmembrane</keyword>
<dbReference type="GO" id="GO:0016020">
    <property type="term" value="C:membrane"/>
    <property type="evidence" value="ECO:0007669"/>
    <property type="project" value="UniProtKB-SubCell"/>
</dbReference>
<dbReference type="Pfam" id="PF13520">
    <property type="entry name" value="AA_permease_2"/>
    <property type="match status" value="1"/>
</dbReference>
<feature type="transmembrane region" description="Helical" evidence="5">
    <location>
        <begin position="239"/>
        <end position="272"/>
    </location>
</feature>
<dbReference type="AlphaFoldDB" id="A0A0F9QW78"/>
<reference evidence="6" key="1">
    <citation type="journal article" date="2015" name="Nature">
        <title>Complex archaea that bridge the gap between prokaryotes and eukaryotes.</title>
        <authorList>
            <person name="Spang A."/>
            <person name="Saw J.H."/>
            <person name="Jorgensen S.L."/>
            <person name="Zaremba-Niedzwiedzka K."/>
            <person name="Martijn J."/>
            <person name="Lind A.E."/>
            <person name="van Eijk R."/>
            <person name="Schleper C."/>
            <person name="Guy L."/>
            <person name="Ettema T.J."/>
        </authorList>
    </citation>
    <scope>NUCLEOTIDE SEQUENCE</scope>
</reference>
<gene>
    <name evidence="6" type="ORF">LCGC14_0725230</name>
</gene>